<reference evidence="3 4" key="1">
    <citation type="submission" date="2023-07" db="EMBL/GenBank/DDBJ databases">
        <title>Genomic Encyclopedia of Type Strains, Phase IV (KMG-IV): sequencing the most valuable type-strain genomes for metagenomic binning, comparative biology and taxonomic classification.</title>
        <authorList>
            <person name="Goeker M."/>
        </authorList>
    </citation>
    <scope>NUCLEOTIDE SEQUENCE [LARGE SCALE GENOMIC DNA]</scope>
    <source>
        <strain evidence="3 4">DSM 46876</strain>
    </source>
</reference>
<sequence length="241" mass="28642">MHERHVDQEAIHYVQNLVTNNKLDHELPIIGEGLSGKVYGLEDYAIKVYKDDYSEKDDAYMLHHLQDHSSFPTLHYHENKFMIVDRVEGSTLAESMKAGEKLSRHQFAQMEEIVTDLYDHGIVAQDLHLNNMMIDKDGKIKVIDVGRFFHTDYPELYQDILEDHLNLTQYHMGFFSSIKDKLKKKKYYGSSSHRRYRKHSSSDYRHHRHYSSSSSHRKRHYYGSSSSHRRRHHKRKSFFSS</sequence>
<evidence type="ECO:0000259" key="2">
    <source>
        <dbReference type="Pfam" id="PF03109"/>
    </source>
</evidence>
<keyword evidence="3" id="KW-0808">Transferase</keyword>
<accession>A0AAJ1WPA1</accession>
<dbReference type="Proteomes" id="UP001238450">
    <property type="component" value="Unassembled WGS sequence"/>
</dbReference>
<proteinExistence type="predicted"/>
<gene>
    <name evidence="3" type="ORF">J2Z48_000501</name>
</gene>
<name>A0AAJ1WPA1_9BACL</name>
<feature type="region of interest" description="Disordered" evidence="1">
    <location>
        <begin position="189"/>
        <end position="241"/>
    </location>
</feature>
<protein>
    <submittedName>
        <fullName evidence="3">RIO-like serine/threonine protein kinase</fullName>
    </submittedName>
</protein>
<dbReference type="GO" id="GO:0004674">
    <property type="term" value="F:protein serine/threonine kinase activity"/>
    <property type="evidence" value="ECO:0007669"/>
    <property type="project" value="UniProtKB-KW"/>
</dbReference>
<dbReference type="AlphaFoldDB" id="A0AAJ1WPA1"/>
<keyword evidence="3" id="KW-0723">Serine/threonine-protein kinase</keyword>
<keyword evidence="3" id="KW-0418">Kinase</keyword>
<dbReference type="InterPro" id="IPR011009">
    <property type="entry name" value="Kinase-like_dom_sf"/>
</dbReference>
<dbReference type="Pfam" id="PF03109">
    <property type="entry name" value="ABC1"/>
    <property type="match status" value="1"/>
</dbReference>
<evidence type="ECO:0000313" key="3">
    <source>
        <dbReference type="EMBL" id="MDQ0416337.1"/>
    </source>
</evidence>
<comment type="caution">
    <text evidence="3">The sequence shown here is derived from an EMBL/GenBank/DDBJ whole genome shotgun (WGS) entry which is preliminary data.</text>
</comment>
<dbReference type="InterPro" id="IPR004147">
    <property type="entry name" value="ABC1_dom"/>
</dbReference>
<keyword evidence="4" id="KW-1185">Reference proteome</keyword>
<organism evidence="3 4">
    <name type="scientific">Croceifilum oryzae</name>
    <dbReference type="NCBI Taxonomy" id="1553429"/>
    <lineage>
        <taxon>Bacteria</taxon>
        <taxon>Bacillati</taxon>
        <taxon>Bacillota</taxon>
        <taxon>Bacilli</taxon>
        <taxon>Bacillales</taxon>
        <taxon>Thermoactinomycetaceae</taxon>
        <taxon>Croceifilum</taxon>
    </lineage>
</organism>
<dbReference type="EMBL" id="JAUSUV010000002">
    <property type="protein sequence ID" value="MDQ0416337.1"/>
    <property type="molecule type" value="Genomic_DNA"/>
</dbReference>
<evidence type="ECO:0000256" key="1">
    <source>
        <dbReference type="SAM" id="MobiDB-lite"/>
    </source>
</evidence>
<feature type="domain" description="ABC1 atypical kinase-like" evidence="2">
    <location>
        <begin position="76"/>
        <end position="148"/>
    </location>
</feature>
<dbReference type="Gene3D" id="1.10.510.10">
    <property type="entry name" value="Transferase(Phosphotransferase) domain 1"/>
    <property type="match status" value="1"/>
</dbReference>
<dbReference type="SUPFAM" id="SSF56112">
    <property type="entry name" value="Protein kinase-like (PK-like)"/>
    <property type="match status" value="1"/>
</dbReference>
<evidence type="ECO:0000313" key="4">
    <source>
        <dbReference type="Proteomes" id="UP001238450"/>
    </source>
</evidence>